<dbReference type="SUPFAM" id="SSF48452">
    <property type="entry name" value="TPR-like"/>
    <property type="match status" value="1"/>
</dbReference>
<feature type="transmembrane region" description="Helical" evidence="5">
    <location>
        <begin position="69"/>
        <end position="87"/>
    </location>
</feature>
<feature type="domain" description="O-antigen ligase-related" evidence="6">
    <location>
        <begin position="216"/>
        <end position="362"/>
    </location>
</feature>
<dbReference type="PANTHER" id="PTHR37422:SF13">
    <property type="entry name" value="LIPOPOLYSACCHARIDE BIOSYNTHESIS PROTEIN PA4999-RELATED"/>
    <property type="match status" value="1"/>
</dbReference>
<feature type="transmembrane region" description="Helical" evidence="5">
    <location>
        <begin position="437"/>
        <end position="455"/>
    </location>
</feature>
<keyword evidence="8" id="KW-1185">Reference proteome</keyword>
<keyword evidence="3 5" id="KW-1133">Transmembrane helix</keyword>
<dbReference type="Proteomes" id="UP000677244">
    <property type="component" value="Unassembled WGS sequence"/>
</dbReference>
<keyword evidence="4 5" id="KW-0472">Membrane</keyword>
<evidence type="ECO:0000256" key="4">
    <source>
        <dbReference type="ARBA" id="ARBA00023136"/>
    </source>
</evidence>
<evidence type="ECO:0000256" key="5">
    <source>
        <dbReference type="SAM" id="Phobius"/>
    </source>
</evidence>
<comment type="caution">
    <text evidence="7">The sequence shown here is derived from an EMBL/GenBank/DDBJ whole genome shotgun (WGS) entry which is preliminary data.</text>
</comment>
<feature type="transmembrane region" description="Helical" evidence="5">
    <location>
        <begin position="380"/>
        <end position="401"/>
    </location>
</feature>
<dbReference type="PANTHER" id="PTHR37422">
    <property type="entry name" value="TEICHURONIC ACID BIOSYNTHESIS PROTEIN TUAE"/>
    <property type="match status" value="1"/>
</dbReference>
<protein>
    <submittedName>
        <fullName evidence="7">O-antigen ligase family protein</fullName>
    </submittedName>
</protein>
<dbReference type="InterPro" id="IPR051533">
    <property type="entry name" value="WaaL-like"/>
</dbReference>
<comment type="subcellular location">
    <subcellularLocation>
        <location evidence="1">Membrane</location>
        <topology evidence="1">Multi-pass membrane protein</topology>
    </subcellularLocation>
</comment>
<feature type="transmembrane region" description="Helical" evidence="5">
    <location>
        <begin position="125"/>
        <end position="146"/>
    </location>
</feature>
<evidence type="ECO:0000313" key="8">
    <source>
        <dbReference type="Proteomes" id="UP000677244"/>
    </source>
</evidence>
<evidence type="ECO:0000313" key="7">
    <source>
        <dbReference type="EMBL" id="MBO9203841.1"/>
    </source>
</evidence>
<evidence type="ECO:0000256" key="3">
    <source>
        <dbReference type="ARBA" id="ARBA00022989"/>
    </source>
</evidence>
<gene>
    <name evidence="7" type="ORF">J7I42_26390</name>
</gene>
<dbReference type="InterPro" id="IPR007016">
    <property type="entry name" value="O-antigen_ligase-rel_domated"/>
</dbReference>
<feature type="transmembrane region" description="Helical" evidence="5">
    <location>
        <begin position="347"/>
        <end position="368"/>
    </location>
</feature>
<feature type="transmembrane region" description="Helical" evidence="5">
    <location>
        <begin position="166"/>
        <end position="184"/>
    </location>
</feature>
<feature type="transmembrane region" description="Helical" evidence="5">
    <location>
        <begin position="204"/>
        <end position="224"/>
    </location>
</feature>
<feature type="transmembrane region" description="Helical" evidence="5">
    <location>
        <begin position="42"/>
        <end position="62"/>
    </location>
</feature>
<organism evidence="7 8">
    <name type="scientific">Niastella soli</name>
    <dbReference type="NCBI Taxonomy" id="2821487"/>
    <lineage>
        <taxon>Bacteria</taxon>
        <taxon>Pseudomonadati</taxon>
        <taxon>Bacteroidota</taxon>
        <taxon>Chitinophagia</taxon>
        <taxon>Chitinophagales</taxon>
        <taxon>Chitinophagaceae</taxon>
        <taxon>Niastella</taxon>
    </lineage>
</organism>
<evidence type="ECO:0000256" key="2">
    <source>
        <dbReference type="ARBA" id="ARBA00022692"/>
    </source>
</evidence>
<feature type="transmembrane region" description="Helical" evidence="5">
    <location>
        <begin position="260"/>
        <end position="278"/>
    </location>
</feature>
<dbReference type="EMBL" id="JAGHKO010000011">
    <property type="protein sequence ID" value="MBO9203841.1"/>
    <property type="molecule type" value="Genomic_DNA"/>
</dbReference>
<evidence type="ECO:0000259" key="6">
    <source>
        <dbReference type="Pfam" id="PF04932"/>
    </source>
</evidence>
<sequence length="622" mass="70806">MPFRTLTQIVVGLILALVISTFVLLPSVYIDSFIEPSITSRFIFLGYAVTIVGVLSFPFLLLSRHAIPVSISLVDVFVMTMCLYIVIDRYFIHPNHGFSIRFIELFQMMVWYLLLRCLPVWHYPFLLLGIIAGGFLQVFEGILQLAGMINSHHADFPITGSFFNPGGYAGYLSLITVLSFGMYLNRNSLISQLPPKVKSLSGRLFPALFTYLPIVVFVSCLIILPGLRSRSSWLSVLAGVGLIGIKYKRQQGPFNISVKRLLLISAVLLSAVFFFYQFKKDSANGRLLIYKVSMKMVMAHPFFGVGFDGFKTHYMAEQAKWFERIGMNESPDHILADNTFYAFNEPLQLLVENGIVVFLLILVSLVLYKRFSFPIREKAIFRTLSFSLLLGCFVFGLFTYMSDNLPMRMIAVFAFAMLAKSENNIFSTNMQFVSKRYGLVAISLICGVFVSWYSFRTIEKLRSGFYAWREAEAFYLSGYYSESVVKFGSVYPQFQRNGEYLMQYAKSLSMTGNDALALQMLQQAKYFLSSCIIETAMGDCERKLGNYINAEKSYVNAMYMIPNRFYPFYLLMTLYNETGQKIKALEMAKAIESKKVKIPSKAIREIKGFAHELIKTGTLNNH</sequence>
<name>A0ABS3Z0Z8_9BACT</name>
<dbReference type="Gene3D" id="1.25.40.10">
    <property type="entry name" value="Tetratricopeptide repeat domain"/>
    <property type="match status" value="1"/>
</dbReference>
<dbReference type="InterPro" id="IPR011990">
    <property type="entry name" value="TPR-like_helical_dom_sf"/>
</dbReference>
<reference evidence="7 8" key="1">
    <citation type="submission" date="2021-03" db="EMBL/GenBank/DDBJ databases">
        <title>Assistant Professor.</title>
        <authorList>
            <person name="Huq M.A."/>
        </authorList>
    </citation>
    <scope>NUCLEOTIDE SEQUENCE [LARGE SCALE GENOMIC DNA]</scope>
    <source>
        <strain evidence="7 8">MAH-29</strain>
    </source>
</reference>
<accession>A0ABS3Z0Z8</accession>
<dbReference type="GO" id="GO:0016874">
    <property type="term" value="F:ligase activity"/>
    <property type="evidence" value="ECO:0007669"/>
    <property type="project" value="UniProtKB-KW"/>
</dbReference>
<dbReference type="Pfam" id="PF04932">
    <property type="entry name" value="Wzy_C"/>
    <property type="match status" value="1"/>
</dbReference>
<keyword evidence="7" id="KW-0436">Ligase</keyword>
<proteinExistence type="predicted"/>
<feature type="transmembrane region" description="Helical" evidence="5">
    <location>
        <begin position="9"/>
        <end position="30"/>
    </location>
</feature>
<keyword evidence="2 5" id="KW-0812">Transmembrane</keyword>
<evidence type="ECO:0000256" key="1">
    <source>
        <dbReference type="ARBA" id="ARBA00004141"/>
    </source>
</evidence>